<evidence type="ECO:0000259" key="1">
    <source>
        <dbReference type="PROSITE" id="PS50943"/>
    </source>
</evidence>
<evidence type="ECO:0000313" key="2">
    <source>
        <dbReference type="EMBL" id="KTD22285.1"/>
    </source>
</evidence>
<dbReference type="SMART" id="SM00530">
    <property type="entry name" value="HTH_XRE"/>
    <property type="match status" value="1"/>
</dbReference>
<sequence length="214" mass="24566">MSEPTTTISDNLRHLLKLHDELSVSELARLTEIPQPTLHHLLSGTTKKPRRSVLEKLANFFSVSISQLTGTLPLSQIIPNTIKESLKITTIPVLTWGMLSDWPKEHNRNDLKEIILDRQVGQHSFALIMRDSSMEPLFPEKAILIFDSSKMPKDREFAVVHLLKDNSIIFNRVFIDQSEFYIKKEQPDGNIQLLKIQPSEDKFVGTLIEVRLQF</sequence>
<dbReference type="Proteomes" id="UP000054869">
    <property type="component" value="Unassembled WGS sequence"/>
</dbReference>
<dbReference type="eggNOG" id="COG1974">
    <property type="taxonomic scope" value="Bacteria"/>
</dbReference>
<dbReference type="RefSeq" id="WP_028373628.1">
    <property type="nucleotide sequence ID" value="NZ_CAAAJD010000020.1"/>
</dbReference>
<dbReference type="AlphaFoldDB" id="A0A0W0VQS8"/>
<comment type="caution">
    <text evidence="2">The sequence shown here is derived from an EMBL/GenBank/DDBJ whole genome shotgun (WGS) entry which is preliminary data.</text>
</comment>
<reference evidence="2 3" key="1">
    <citation type="submission" date="2015-11" db="EMBL/GenBank/DDBJ databases">
        <title>Genomic analysis of 38 Legionella species identifies large and diverse effector repertoires.</title>
        <authorList>
            <person name="Burstein D."/>
            <person name="Amaro F."/>
            <person name="Zusman T."/>
            <person name="Lifshitz Z."/>
            <person name="Cohen O."/>
            <person name="Gilbert J.A."/>
            <person name="Pupko T."/>
            <person name="Shuman H.A."/>
            <person name="Segal G."/>
        </authorList>
    </citation>
    <scope>NUCLEOTIDE SEQUENCE [LARGE SCALE GENOMIC DNA]</scope>
    <source>
        <strain evidence="2 3">ATCC 49751</strain>
    </source>
</reference>
<dbReference type="InterPro" id="IPR010982">
    <property type="entry name" value="Lambda_DNA-bd_dom_sf"/>
</dbReference>
<dbReference type="InterPro" id="IPR039418">
    <property type="entry name" value="LexA-like"/>
</dbReference>
<dbReference type="OrthoDB" id="9791537at2"/>
<dbReference type="InterPro" id="IPR036286">
    <property type="entry name" value="LexA/Signal_pep-like_sf"/>
</dbReference>
<evidence type="ECO:0000313" key="3">
    <source>
        <dbReference type="Proteomes" id="UP000054869"/>
    </source>
</evidence>
<dbReference type="PATRIC" id="fig|45067.4.peg.1286"/>
<proteinExistence type="predicted"/>
<dbReference type="PROSITE" id="PS50943">
    <property type="entry name" value="HTH_CROC1"/>
    <property type="match status" value="1"/>
</dbReference>
<dbReference type="Gene3D" id="2.10.109.10">
    <property type="entry name" value="Umud Fragment, subunit A"/>
    <property type="match status" value="1"/>
</dbReference>
<dbReference type="SUPFAM" id="SSF47413">
    <property type="entry name" value="lambda repressor-like DNA-binding domains"/>
    <property type="match status" value="1"/>
</dbReference>
<accession>A0A0W0VQS8</accession>
<dbReference type="CDD" id="cd06529">
    <property type="entry name" value="S24_LexA-like"/>
    <property type="match status" value="1"/>
</dbReference>
<feature type="domain" description="HTH cro/C1-type" evidence="1">
    <location>
        <begin position="12"/>
        <end position="68"/>
    </location>
</feature>
<dbReference type="InterPro" id="IPR001387">
    <property type="entry name" value="Cro/C1-type_HTH"/>
</dbReference>
<protein>
    <submittedName>
        <fullName evidence="2">HTH-type transcriptional regulator</fullName>
    </submittedName>
</protein>
<dbReference type="STRING" id="45067.Llan_1226"/>
<dbReference type="EMBL" id="LNYI01000027">
    <property type="protein sequence ID" value="KTD22285.1"/>
    <property type="molecule type" value="Genomic_DNA"/>
</dbReference>
<dbReference type="Pfam" id="PF00717">
    <property type="entry name" value="Peptidase_S24"/>
    <property type="match status" value="1"/>
</dbReference>
<gene>
    <name evidence="2" type="ORF">Llan_1226</name>
</gene>
<dbReference type="Pfam" id="PF13443">
    <property type="entry name" value="HTH_26"/>
    <property type="match status" value="1"/>
</dbReference>
<keyword evidence="3" id="KW-1185">Reference proteome</keyword>
<dbReference type="GO" id="GO:0003677">
    <property type="term" value="F:DNA binding"/>
    <property type="evidence" value="ECO:0007669"/>
    <property type="project" value="InterPro"/>
</dbReference>
<dbReference type="SUPFAM" id="SSF51306">
    <property type="entry name" value="LexA/Signal peptidase"/>
    <property type="match status" value="1"/>
</dbReference>
<dbReference type="InterPro" id="IPR015927">
    <property type="entry name" value="Peptidase_S24_S26A/B/C"/>
</dbReference>
<organism evidence="2 3">
    <name type="scientific">Legionella lansingensis</name>
    <dbReference type="NCBI Taxonomy" id="45067"/>
    <lineage>
        <taxon>Bacteria</taxon>
        <taxon>Pseudomonadati</taxon>
        <taxon>Pseudomonadota</taxon>
        <taxon>Gammaproteobacteria</taxon>
        <taxon>Legionellales</taxon>
        <taxon>Legionellaceae</taxon>
        <taxon>Legionella</taxon>
    </lineage>
</organism>
<dbReference type="Gene3D" id="1.10.260.40">
    <property type="entry name" value="lambda repressor-like DNA-binding domains"/>
    <property type="match status" value="1"/>
</dbReference>
<name>A0A0W0VQS8_9GAMM</name>